<dbReference type="RefSeq" id="WP_129600452.1">
    <property type="nucleotide sequence ID" value="NZ_SBLB01000001.1"/>
</dbReference>
<dbReference type="EMBL" id="SBLB01000001">
    <property type="protein sequence ID" value="RYC71590.1"/>
    <property type="molecule type" value="Genomic_DNA"/>
</dbReference>
<feature type="transmembrane region" description="Helical" evidence="1">
    <location>
        <begin position="38"/>
        <end position="56"/>
    </location>
</feature>
<comment type="caution">
    <text evidence="2">The sequence shown here is derived from an EMBL/GenBank/DDBJ whole genome shotgun (WGS) entry which is preliminary data.</text>
</comment>
<evidence type="ECO:0000313" key="2">
    <source>
        <dbReference type="EMBL" id="RYC71590.1"/>
    </source>
</evidence>
<keyword evidence="1" id="KW-0812">Transmembrane</keyword>
<organism evidence="2 3">
    <name type="scientific">Spirosoma sordidisoli</name>
    <dbReference type="NCBI Taxonomy" id="2502893"/>
    <lineage>
        <taxon>Bacteria</taxon>
        <taxon>Pseudomonadati</taxon>
        <taxon>Bacteroidota</taxon>
        <taxon>Cytophagia</taxon>
        <taxon>Cytophagales</taxon>
        <taxon>Cytophagaceae</taxon>
        <taxon>Spirosoma</taxon>
    </lineage>
</organism>
<keyword evidence="1" id="KW-1133">Transmembrane helix</keyword>
<dbReference type="AlphaFoldDB" id="A0A4Q2UUV0"/>
<evidence type="ECO:0000256" key="1">
    <source>
        <dbReference type="SAM" id="Phobius"/>
    </source>
</evidence>
<gene>
    <name evidence="2" type="ORF">EQG79_05485</name>
</gene>
<reference evidence="2 3" key="1">
    <citation type="submission" date="2019-01" db="EMBL/GenBank/DDBJ databases">
        <title>Spirosoma flava sp. nov., a propanil-degrading bacterium isolated from herbicide-contaminated soil.</title>
        <authorList>
            <person name="Zhang L."/>
            <person name="Jiang J.-D."/>
        </authorList>
    </citation>
    <scope>NUCLEOTIDE SEQUENCE [LARGE SCALE GENOMIC DNA]</scope>
    <source>
        <strain evidence="2 3">TY50</strain>
    </source>
</reference>
<keyword evidence="1" id="KW-0472">Membrane</keyword>
<evidence type="ECO:0000313" key="3">
    <source>
        <dbReference type="Proteomes" id="UP000290407"/>
    </source>
</evidence>
<accession>A0A4Q2UUV0</accession>
<proteinExistence type="predicted"/>
<dbReference type="Proteomes" id="UP000290407">
    <property type="component" value="Unassembled WGS sequence"/>
</dbReference>
<keyword evidence="3" id="KW-1185">Reference proteome</keyword>
<name>A0A4Q2UUV0_9BACT</name>
<protein>
    <recommendedName>
        <fullName evidence="4">DUF3311 domain-containing protein</fullName>
    </recommendedName>
</protein>
<evidence type="ECO:0008006" key="4">
    <source>
        <dbReference type="Google" id="ProtNLM"/>
    </source>
</evidence>
<sequence length="70" mass="7767">MKTRRLLLLSIVFMLLFNEPFLSIVNVPDLTGGLPGSYAYVLVVWAALIVSLVICLHGNHNADDSFHPDE</sequence>